<name>A0ABT7YAG9_9BACT</name>
<gene>
    <name evidence="2" type="ORF">QVH07_05045</name>
</gene>
<keyword evidence="3" id="KW-1185">Reference proteome</keyword>
<dbReference type="PANTHER" id="PTHR30390">
    <property type="entry name" value="SEDOHEPTULOSE 7-PHOSPHATE ISOMERASE / DNAA INITIATOR-ASSOCIATING FACTOR FOR REPLICATION INITIATION"/>
    <property type="match status" value="1"/>
</dbReference>
<dbReference type="SUPFAM" id="SSF53697">
    <property type="entry name" value="SIS domain"/>
    <property type="match status" value="1"/>
</dbReference>
<sequence length="246" mass="26645">MGTEDLNKAFLSSIYRKLELAANQKSIDEAGNIIAGSLEKNGWIYAFGTGHSHMMAEEIFYRAGGLARVRPILHPKLMLHEDASASTDLEREEGKAKDYLGGYQMTNKDVILIASNSGRNAVTIDLALLAKAKKGKIIALTSLNHSKSVESRHTSGLKLFQLADVVLDNFGEIGDTSITLQKSNIRTSPSSTIVGSFILNLVITKAIELLISKGLSPEVFQSSNLDSGGAHNENLINKYKSKVKGL</sequence>
<dbReference type="NCBIfam" id="NF002805">
    <property type="entry name" value="PRK02947.1"/>
    <property type="match status" value="1"/>
</dbReference>
<comment type="caution">
    <text evidence="2">The sequence shown here is derived from an EMBL/GenBank/DDBJ whole genome shotgun (WGS) entry which is preliminary data.</text>
</comment>
<evidence type="ECO:0000313" key="2">
    <source>
        <dbReference type="EMBL" id="MDN3203499.1"/>
    </source>
</evidence>
<dbReference type="CDD" id="cd05013">
    <property type="entry name" value="SIS_RpiR"/>
    <property type="match status" value="1"/>
</dbReference>
<dbReference type="PROSITE" id="PS51464">
    <property type="entry name" value="SIS"/>
    <property type="match status" value="1"/>
</dbReference>
<dbReference type="Proteomes" id="UP001171916">
    <property type="component" value="Unassembled WGS sequence"/>
</dbReference>
<dbReference type="InterPro" id="IPR046348">
    <property type="entry name" value="SIS_dom_sf"/>
</dbReference>
<accession>A0ABT7YAG9</accession>
<dbReference type="PANTHER" id="PTHR30390:SF7">
    <property type="entry name" value="PHOSPHOHEPTOSE ISOMERASE"/>
    <property type="match status" value="1"/>
</dbReference>
<evidence type="ECO:0000259" key="1">
    <source>
        <dbReference type="PROSITE" id="PS51464"/>
    </source>
</evidence>
<reference evidence="2" key="1">
    <citation type="submission" date="2023-06" db="EMBL/GenBank/DDBJ databases">
        <title>Robiginitalea aurantiacus sp. nov. and Algoriphagus sediminis sp. nov., isolated from coastal sediment.</title>
        <authorList>
            <person name="Zhou Z.Y."/>
            <person name="An J."/>
            <person name="Jia Y.W."/>
            <person name="Du Z.J."/>
        </authorList>
    </citation>
    <scope>NUCLEOTIDE SEQUENCE</scope>
    <source>
        <strain evidence="2">C2-7</strain>
    </source>
</reference>
<protein>
    <submittedName>
        <fullName evidence="2">SIS domain-containing protein</fullName>
    </submittedName>
</protein>
<dbReference type="Gene3D" id="3.40.50.10490">
    <property type="entry name" value="Glucose-6-phosphate isomerase like protein, domain 1"/>
    <property type="match status" value="1"/>
</dbReference>
<dbReference type="InterPro" id="IPR001347">
    <property type="entry name" value="SIS_dom"/>
</dbReference>
<proteinExistence type="predicted"/>
<dbReference type="InterPro" id="IPR035472">
    <property type="entry name" value="RpiR-like_SIS"/>
</dbReference>
<evidence type="ECO:0000313" key="3">
    <source>
        <dbReference type="Proteomes" id="UP001171916"/>
    </source>
</evidence>
<organism evidence="2 3">
    <name type="scientific">Algoriphagus sediminis</name>
    <dbReference type="NCBI Taxonomy" id="3057113"/>
    <lineage>
        <taxon>Bacteria</taxon>
        <taxon>Pseudomonadati</taxon>
        <taxon>Bacteroidota</taxon>
        <taxon>Cytophagia</taxon>
        <taxon>Cytophagales</taxon>
        <taxon>Cyclobacteriaceae</taxon>
        <taxon>Algoriphagus</taxon>
    </lineage>
</organism>
<dbReference type="RefSeq" id="WP_289999060.1">
    <property type="nucleotide sequence ID" value="NZ_JAUEPH010000002.1"/>
</dbReference>
<feature type="domain" description="SIS" evidence="1">
    <location>
        <begin position="34"/>
        <end position="212"/>
    </location>
</feature>
<dbReference type="EMBL" id="JAUEPH010000002">
    <property type="protein sequence ID" value="MDN3203499.1"/>
    <property type="molecule type" value="Genomic_DNA"/>
</dbReference>
<dbReference type="InterPro" id="IPR050099">
    <property type="entry name" value="SIS_GmhA/DiaA_subfam"/>
</dbReference>
<dbReference type="Pfam" id="PF13580">
    <property type="entry name" value="SIS_2"/>
    <property type="match status" value="1"/>
</dbReference>